<dbReference type="InterPro" id="IPR014746">
    <property type="entry name" value="Gln_synth/guanido_kin_cat_dom"/>
</dbReference>
<dbReference type="PANTHER" id="PTHR11547">
    <property type="entry name" value="ARGININE OR CREATINE KINASE"/>
    <property type="match status" value="1"/>
</dbReference>
<keyword evidence="2 5" id="KW-0547">Nucleotide-binding</keyword>
<feature type="binding site" evidence="5">
    <location>
        <position position="121"/>
    </location>
    <ligand>
        <name>ATP</name>
        <dbReference type="ChEBI" id="CHEBI:30616"/>
    </ligand>
</feature>
<keyword evidence="4 5" id="KW-0067">ATP-binding</keyword>
<dbReference type="GO" id="GO:0046314">
    <property type="term" value="P:phosphocreatine biosynthetic process"/>
    <property type="evidence" value="ECO:0007669"/>
    <property type="project" value="InterPro"/>
</dbReference>
<evidence type="ECO:0000256" key="5">
    <source>
        <dbReference type="PROSITE-ProRule" id="PRU00843"/>
    </source>
</evidence>
<dbReference type="Gene3D" id="3.30.590.10">
    <property type="entry name" value="Glutamine synthetase/guanido kinase, catalytic domain"/>
    <property type="match status" value="1"/>
</dbReference>
<dbReference type="NCBIfam" id="NF002194">
    <property type="entry name" value="PRK01059.1-4"/>
    <property type="match status" value="1"/>
</dbReference>
<dbReference type="GO" id="GO:0005615">
    <property type="term" value="C:extracellular space"/>
    <property type="evidence" value="ECO:0007669"/>
    <property type="project" value="TreeGrafter"/>
</dbReference>
<keyword evidence="1 5" id="KW-0808">Transferase</keyword>
<evidence type="ECO:0000259" key="7">
    <source>
        <dbReference type="PROSITE" id="PS51510"/>
    </source>
</evidence>
<dbReference type="SUPFAM" id="SSF55931">
    <property type="entry name" value="Glutamine synthetase/guanido kinase"/>
    <property type="match status" value="1"/>
</dbReference>
<dbReference type="InterPro" id="IPR000749">
    <property type="entry name" value="ATP-guanido_PTrfase"/>
</dbReference>
<feature type="binding site" evidence="5">
    <location>
        <begin position="24"/>
        <end position="28"/>
    </location>
    <ligand>
        <name>ATP</name>
        <dbReference type="ChEBI" id="CHEBI:30616"/>
    </ligand>
</feature>
<proteinExistence type="inferred from homology"/>
<dbReference type="GO" id="GO:0004111">
    <property type="term" value="F:creatine kinase activity"/>
    <property type="evidence" value="ECO:0007669"/>
    <property type="project" value="InterPro"/>
</dbReference>
<feature type="domain" description="Phosphagen kinase C-terminal" evidence="7">
    <location>
        <begin position="21"/>
        <end position="250"/>
    </location>
</feature>
<organism evidence="8">
    <name type="scientific">candidate division WOR-3 bacterium</name>
    <dbReference type="NCBI Taxonomy" id="2052148"/>
    <lineage>
        <taxon>Bacteria</taxon>
        <taxon>Bacteria division WOR-3</taxon>
    </lineage>
</organism>
<dbReference type="InterPro" id="IPR022415">
    <property type="entry name" value="ATP-guanido_PTrfase_AS"/>
</dbReference>
<dbReference type="EMBL" id="DSUT01000126">
    <property type="protein sequence ID" value="HGK28488.1"/>
    <property type="molecule type" value="Genomic_DNA"/>
</dbReference>
<comment type="similarity">
    <text evidence="5 6">Belongs to the ATP:guanido phosphotransferase family.</text>
</comment>
<dbReference type="PROSITE" id="PS00112">
    <property type="entry name" value="PHOSPHAGEN_KINASE"/>
    <property type="match status" value="1"/>
</dbReference>
<evidence type="ECO:0000256" key="4">
    <source>
        <dbReference type="ARBA" id="ARBA00022840"/>
    </source>
</evidence>
<keyword evidence="3 5" id="KW-0418">Kinase</keyword>
<evidence type="ECO:0000313" key="8">
    <source>
        <dbReference type="EMBL" id="HGK28488.1"/>
    </source>
</evidence>
<protein>
    <submittedName>
        <fullName evidence="8">Protein arginine kinase</fullName>
        <ecNumber evidence="8">2.7.14.1</ecNumber>
    </submittedName>
</protein>
<dbReference type="CDD" id="cd07930">
    <property type="entry name" value="bacterial_phosphagen_kinase"/>
    <property type="match status" value="1"/>
</dbReference>
<evidence type="ECO:0000256" key="1">
    <source>
        <dbReference type="ARBA" id="ARBA00022679"/>
    </source>
</evidence>
<feature type="binding site" evidence="5">
    <location>
        <begin position="172"/>
        <end position="176"/>
    </location>
    <ligand>
        <name>ATP</name>
        <dbReference type="ChEBI" id="CHEBI:30616"/>
    </ligand>
</feature>
<accession>A0A7C4CDV4</accession>
<feature type="binding site" evidence="5">
    <location>
        <position position="87"/>
    </location>
    <ligand>
        <name>ATP</name>
        <dbReference type="ChEBI" id="CHEBI:30616"/>
    </ligand>
</feature>
<reference evidence="8" key="1">
    <citation type="journal article" date="2020" name="mSystems">
        <title>Genome- and Community-Level Interaction Insights into Carbon Utilization and Element Cycling Functions of Hydrothermarchaeota in Hydrothermal Sediment.</title>
        <authorList>
            <person name="Zhou Z."/>
            <person name="Liu Y."/>
            <person name="Xu W."/>
            <person name="Pan J."/>
            <person name="Luo Z.H."/>
            <person name="Li M."/>
        </authorList>
    </citation>
    <scope>NUCLEOTIDE SEQUENCE [LARGE SCALE GENOMIC DNA]</scope>
    <source>
        <strain evidence="8">SpSt-488</strain>
    </source>
</reference>
<sequence length="350" mass="38817">MKLTADPVGRWLEPSGPESDVVVSTRVRLARNLADVPFAAKAGPADQERVVSSLRWALQEIGCLEQGRFFDDEQLAEPRGSCLLERHLVSPDFLSTKARRGLYVGEDEAVSLMINEEDHVRFQVLASGLDFAEAFGRAAVLDEKLESQLAYAFSPEFGFLTACPTNLGTALRASVMVHLPALVMTREIEKVLRGALHIGLAVRGLFGEGTETRGNYFQISNQRTLGQSESEIIETVTEVCRQLIEYERKAREYLMRNLRTEVEDKVFRSLAILKGARILTSSEATNLLATVRLGIVLGLINEVTLAEVNRLTVLVRPANLQVVLAATLDGAERDERRATLVRETLVRLRS</sequence>
<dbReference type="GO" id="GO:1990424">
    <property type="term" value="F:protein arginine kinase activity"/>
    <property type="evidence" value="ECO:0007669"/>
    <property type="project" value="UniProtKB-EC"/>
</dbReference>
<evidence type="ECO:0000256" key="6">
    <source>
        <dbReference type="RuleBase" id="RU000505"/>
    </source>
</evidence>
<dbReference type="PROSITE" id="PS51510">
    <property type="entry name" value="PHOSPHAGEN_KINASE_C"/>
    <property type="match status" value="1"/>
</dbReference>
<dbReference type="EC" id="2.7.14.1" evidence="8"/>
<dbReference type="Pfam" id="PF00217">
    <property type="entry name" value="ATP-gua_Ptrans"/>
    <property type="match status" value="1"/>
</dbReference>
<gene>
    <name evidence="8" type="ORF">ENS41_05985</name>
</gene>
<dbReference type="AlphaFoldDB" id="A0A7C4CDV4"/>
<dbReference type="PANTHER" id="PTHR11547:SF38">
    <property type="entry name" value="ARGININE KINASE 1-RELATED"/>
    <property type="match status" value="1"/>
</dbReference>
<dbReference type="GO" id="GO:0005524">
    <property type="term" value="F:ATP binding"/>
    <property type="evidence" value="ECO:0007669"/>
    <property type="project" value="UniProtKB-UniRule"/>
</dbReference>
<evidence type="ECO:0000256" key="2">
    <source>
        <dbReference type="ARBA" id="ARBA00022741"/>
    </source>
</evidence>
<comment type="caution">
    <text evidence="8">The sequence shown here is derived from an EMBL/GenBank/DDBJ whole genome shotgun (WGS) entry which is preliminary data.</text>
</comment>
<dbReference type="InterPro" id="IPR022414">
    <property type="entry name" value="ATP-guanido_PTrfase_cat"/>
</dbReference>
<dbReference type="InterPro" id="IPR023660">
    <property type="entry name" value="Arg_Kinase"/>
</dbReference>
<name>A0A7C4CDV4_UNCW3</name>
<feature type="binding site" evidence="5">
    <location>
        <begin position="203"/>
        <end position="208"/>
    </location>
    <ligand>
        <name>ATP</name>
        <dbReference type="ChEBI" id="CHEBI:30616"/>
    </ligand>
</feature>
<evidence type="ECO:0000256" key="3">
    <source>
        <dbReference type="ARBA" id="ARBA00022777"/>
    </source>
</evidence>